<dbReference type="OrthoDB" id="7762541at2"/>
<dbReference type="Pfam" id="PF00702">
    <property type="entry name" value="Hydrolase"/>
    <property type="match status" value="1"/>
</dbReference>
<dbReference type="InterPro" id="IPR027256">
    <property type="entry name" value="P-typ_ATPase_IB"/>
</dbReference>
<dbReference type="CDD" id="cd00371">
    <property type="entry name" value="HMA"/>
    <property type="match status" value="1"/>
</dbReference>
<dbReference type="InterPro" id="IPR001757">
    <property type="entry name" value="P_typ_ATPase"/>
</dbReference>
<comment type="similarity">
    <text evidence="2 15">Belongs to the cation transport ATPase (P-type) (TC 3.A.3) family. Type IB subfamily.</text>
</comment>
<feature type="transmembrane region" description="Helical" evidence="15">
    <location>
        <begin position="185"/>
        <end position="207"/>
    </location>
</feature>
<keyword evidence="10" id="KW-0460">Magnesium</keyword>
<name>A0A3S4CC04_9HYPH</name>
<evidence type="ECO:0000256" key="5">
    <source>
        <dbReference type="ARBA" id="ARBA00022553"/>
    </source>
</evidence>
<keyword evidence="11" id="KW-1278">Translocase</keyword>
<dbReference type="InterPro" id="IPR059000">
    <property type="entry name" value="ATPase_P-type_domA"/>
</dbReference>
<dbReference type="GO" id="GO:0005524">
    <property type="term" value="F:ATP binding"/>
    <property type="evidence" value="ECO:0007669"/>
    <property type="project" value="UniProtKB-UniRule"/>
</dbReference>
<feature type="domain" description="HMA" evidence="17">
    <location>
        <begin position="39"/>
        <end position="104"/>
    </location>
</feature>
<dbReference type="NCBIfam" id="TIGR01511">
    <property type="entry name" value="ATPase-IB1_Cu"/>
    <property type="match status" value="1"/>
</dbReference>
<dbReference type="Pfam" id="PF00403">
    <property type="entry name" value="HMA"/>
    <property type="match status" value="1"/>
</dbReference>
<reference evidence="18 19" key="1">
    <citation type="submission" date="2018-12" db="EMBL/GenBank/DDBJ databases">
        <authorList>
            <person name="Criscuolo A."/>
        </authorList>
    </citation>
    <scope>NUCLEOTIDE SEQUENCE [LARGE SCALE GENOMIC DNA]</scope>
    <source>
        <strain evidence="18">ACIP1116281</strain>
    </source>
</reference>
<dbReference type="SUPFAM" id="SSF81665">
    <property type="entry name" value="Calcium ATPase, transmembrane domain M"/>
    <property type="match status" value="1"/>
</dbReference>
<dbReference type="InterPro" id="IPR023214">
    <property type="entry name" value="HAD_sf"/>
</dbReference>
<dbReference type="Gene3D" id="3.30.70.100">
    <property type="match status" value="1"/>
</dbReference>
<organism evidence="18 19">
    <name type="scientific">Devosia equisanguinis</name>
    <dbReference type="NCBI Taxonomy" id="2490941"/>
    <lineage>
        <taxon>Bacteria</taxon>
        <taxon>Pseudomonadati</taxon>
        <taxon>Pseudomonadota</taxon>
        <taxon>Alphaproteobacteria</taxon>
        <taxon>Hyphomicrobiales</taxon>
        <taxon>Devosiaceae</taxon>
        <taxon>Devosia</taxon>
    </lineage>
</organism>
<evidence type="ECO:0000256" key="4">
    <source>
        <dbReference type="ARBA" id="ARBA00022475"/>
    </source>
</evidence>
<feature type="transmembrane region" description="Helical" evidence="15">
    <location>
        <begin position="710"/>
        <end position="729"/>
    </location>
</feature>
<dbReference type="NCBIfam" id="TIGR01494">
    <property type="entry name" value="ATPase_P-type"/>
    <property type="match status" value="2"/>
</dbReference>
<dbReference type="PRINTS" id="PR00943">
    <property type="entry name" value="CUATPASE"/>
</dbReference>
<dbReference type="PROSITE" id="PS50846">
    <property type="entry name" value="HMA_2"/>
    <property type="match status" value="1"/>
</dbReference>
<evidence type="ECO:0000256" key="8">
    <source>
        <dbReference type="ARBA" id="ARBA00022741"/>
    </source>
</evidence>
<dbReference type="InterPro" id="IPR006121">
    <property type="entry name" value="HMA_dom"/>
</dbReference>
<dbReference type="RefSeq" id="WP_126149348.1">
    <property type="nucleotide sequence ID" value="NZ_JBHTMH010000004.1"/>
</dbReference>
<keyword evidence="12 15" id="KW-1133">Transmembrane helix</keyword>
<feature type="transmembrane region" description="Helical" evidence="15">
    <location>
        <begin position="123"/>
        <end position="145"/>
    </location>
</feature>
<keyword evidence="13" id="KW-0406">Ion transport</keyword>
<keyword evidence="14 15" id="KW-0472">Membrane</keyword>
<dbReference type="EC" id="3.6.3.54" evidence="18"/>
<dbReference type="Pfam" id="PF00122">
    <property type="entry name" value="E1-E2_ATPase"/>
    <property type="match status" value="1"/>
</dbReference>
<dbReference type="AlphaFoldDB" id="A0A3S4CC04"/>
<evidence type="ECO:0000256" key="12">
    <source>
        <dbReference type="ARBA" id="ARBA00022989"/>
    </source>
</evidence>
<evidence type="ECO:0000256" key="15">
    <source>
        <dbReference type="RuleBase" id="RU362081"/>
    </source>
</evidence>
<proteinExistence type="inferred from homology"/>
<evidence type="ECO:0000256" key="7">
    <source>
        <dbReference type="ARBA" id="ARBA00022723"/>
    </source>
</evidence>
<dbReference type="PRINTS" id="PR00119">
    <property type="entry name" value="CATATPASE"/>
</dbReference>
<dbReference type="GO" id="GO:0005507">
    <property type="term" value="F:copper ion binding"/>
    <property type="evidence" value="ECO:0007669"/>
    <property type="project" value="TreeGrafter"/>
</dbReference>
<keyword evidence="8 15" id="KW-0547">Nucleotide-binding</keyword>
<dbReference type="PROSITE" id="PS00154">
    <property type="entry name" value="ATPASE_E1_E2"/>
    <property type="match status" value="1"/>
</dbReference>
<evidence type="ECO:0000256" key="11">
    <source>
        <dbReference type="ARBA" id="ARBA00022967"/>
    </source>
</evidence>
<dbReference type="Proteomes" id="UP000268844">
    <property type="component" value="Unassembled WGS sequence"/>
</dbReference>
<evidence type="ECO:0000256" key="6">
    <source>
        <dbReference type="ARBA" id="ARBA00022692"/>
    </source>
</evidence>
<dbReference type="InterPro" id="IPR023299">
    <property type="entry name" value="ATPase_P-typ_cyto_dom_N"/>
</dbReference>
<feature type="transmembrane region" description="Helical" evidence="15">
    <location>
        <begin position="152"/>
        <end position="173"/>
    </location>
</feature>
<keyword evidence="5" id="KW-0597">Phosphoprotein</keyword>
<feature type="transmembrane region" description="Helical" evidence="15">
    <location>
        <begin position="685"/>
        <end position="704"/>
    </location>
</feature>
<evidence type="ECO:0000256" key="16">
    <source>
        <dbReference type="SAM" id="Coils"/>
    </source>
</evidence>
<keyword evidence="6 15" id="KW-0812">Transmembrane</keyword>
<dbReference type="PANTHER" id="PTHR43520:SF5">
    <property type="entry name" value="CATION-TRANSPORTING P-TYPE ATPASE-RELATED"/>
    <property type="match status" value="1"/>
</dbReference>
<evidence type="ECO:0000259" key="17">
    <source>
        <dbReference type="PROSITE" id="PS50846"/>
    </source>
</evidence>
<keyword evidence="19" id="KW-1185">Reference proteome</keyword>
<evidence type="ECO:0000256" key="9">
    <source>
        <dbReference type="ARBA" id="ARBA00022840"/>
    </source>
</evidence>
<feature type="transmembrane region" description="Helical" evidence="15">
    <location>
        <begin position="394"/>
        <end position="415"/>
    </location>
</feature>
<dbReference type="GO" id="GO:0043682">
    <property type="term" value="F:P-type divalent copper transporter activity"/>
    <property type="evidence" value="ECO:0007669"/>
    <property type="project" value="TreeGrafter"/>
</dbReference>
<dbReference type="NCBIfam" id="TIGR01525">
    <property type="entry name" value="ATPase-IB_hvy"/>
    <property type="match status" value="1"/>
</dbReference>
<keyword evidence="16" id="KW-0175">Coiled coil</keyword>
<comment type="subcellular location">
    <subcellularLocation>
        <location evidence="1">Cell membrane</location>
        <topology evidence="1">Multi-pass membrane protein</topology>
    </subcellularLocation>
</comment>
<dbReference type="InterPro" id="IPR036163">
    <property type="entry name" value="HMA_dom_sf"/>
</dbReference>
<evidence type="ECO:0000313" key="19">
    <source>
        <dbReference type="Proteomes" id="UP000268844"/>
    </source>
</evidence>
<dbReference type="InterPro" id="IPR023298">
    <property type="entry name" value="ATPase_P-typ_TM_dom_sf"/>
</dbReference>
<feature type="coiled-coil region" evidence="16">
    <location>
        <begin position="335"/>
        <end position="362"/>
    </location>
</feature>
<keyword evidence="18" id="KW-0378">Hydrolase</keyword>
<dbReference type="SUPFAM" id="SSF55008">
    <property type="entry name" value="HMA, heavy metal-associated domain"/>
    <property type="match status" value="1"/>
</dbReference>
<feature type="transmembrane region" description="Helical" evidence="15">
    <location>
        <begin position="213"/>
        <end position="231"/>
    </location>
</feature>
<keyword evidence="9 15" id="KW-0067">ATP-binding</keyword>
<dbReference type="NCBIfam" id="TIGR01512">
    <property type="entry name" value="ATPase-IB2_Cd"/>
    <property type="match status" value="1"/>
</dbReference>
<dbReference type="GO" id="GO:0005886">
    <property type="term" value="C:plasma membrane"/>
    <property type="evidence" value="ECO:0007669"/>
    <property type="project" value="UniProtKB-SubCell"/>
</dbReference>
<evidence type="ECO:0000256" key="3">
    <source>
        <dbReference type="ARBA" id="ARBA00022448"/>
    </source>
</evidence>
<keyword evidence="4 15" id="KW-1003">Cell membrane</keyword>
<feature type="transmembrane region" description="Helical" evidence="15">
    <location>
        <begin position="366"/>
        <end position="388"/>
    </location>
</feature>
<accession>A0A3S4CC04</accession>
<dbReference type="GO" id="GO:0055070">
    <property type="term" value="P:copper ion homeostasis"/>
    <property type="evidence" value="ECO:0007669"/>
    <property type="project" value="TreeGrafter"/>
</dbReference>
<dbReference type="InterPro" id="IPR018303">
    <property type="entry name" value="ATPase_P-typ_P_site"/>
</dbReference>
<dbReference type="PANTHER" id="PTHR43520">
    <property type="entry name" value="ATP7, ISOFORM B"/>
    <property type="match status" value="1"/>
</dbReference>
<dbReference type="EMBL" id="UZWD01000014">
    <property type="protein sequence ID" value="VDS03748.1"/>
    <property type="molecule type" value="Genomic_DNA"/>
</dbReference>
<evidence type="ECO:0000256" key="2">
    <source>
        <dbReference type="ARBA" id="ARBA00006024"/>
    </source>
</evidence>
<gene>
    <name evidence="18" type="primary">copA_2</name>
    <name evidence="18" type="ORF">DEVEQU_00876</name>
</gene>
<protein>
    <submittedName>
        <fullName evidence="18">Putative copper-importing P-type ATPase A</fullName>
        <ecNumber evidence="18">3.6.3.54</ecNumber>
    </submittedName>
</protein>
<dbReference type="SUPFAM" id="SSF56784">
    <property type="entry name" value="HAD-like"/>
    <property type="match status" value="1"/>
</dbReference>
<sequence length="745" mass="78577">MTCCAPPPAFVEALAGGPNRGPSDNEVRLASRALEADLRQSEFAAPAIHCGGCIRTIEAALDALPGVVSSRVNLSSKRVTVRWRDAGMVPPMVHRMVELGYEPNLFSLEEAGKDAGLSAMIRALAVAAFCSMNIMMFSGSVWAGADGATRDILHWICAALTLPALLYSGRVFYQSAWTALRAGHTNMDVPITIGILMAFALSLYDTVFSGTEVYYDAVASLIFFLLIGRALDHAMRERARTAVKGLARLAPAGALVLEGEGGPAFLPLAEIRPGMVIAVGPSERIPVDGDVVTGQSEIDKSLLTGESLPETAGPGQAVPAGALNLSAAIAIRATADEKNSTLNQLVQLLDDAESSRNRYRRIADRAATFYSPVVHLAAFLAFIGWMVFNGDLHHATTIAIAVLIITCPCALGLAVPMVQVVAAKRLFEAGIMVKDGAALERLAEVDTVVFDKTGTLTTGLARPIASLAEPGSLGIAASLAARSRHPYSIAIAHAFAATPDLDWQDVTEHPGLGVEARLDGRIYRLGRMGWSGPNDGSEAGTVLSRNGEFCVAFAFEDQLRPQAATSAERLHRLGYQTLVLSGDRPALVSRLAAKLGMDSEGGLLPEEKLARIAALEQSGRVVLMVGDGLNDTPAMARAHVSMAPASAIDIGRNAADFVFLRNDLTAIPTALAVAREARQLVRQNLVLALLYNAIALPIAIAGLVNPFMAAIAMSASSVVVVVNALRLGWHPFGNRVRAPGKAATA</sequence>
<dbReference type="InterPro" id="IPR036412">
    <property type="entry name" value="HAD-like_sf"/>
</dbReference>
<dbReference type="GO" id="GO:0016887">
    <property type="term" value="F:ATP hydrolysis activity"/>
    <property type="evidence" value="ECO:0007669"/>
    <property type="project" value="InterPro"/>
</dbReference>
<evidence type="ECO:0000256" key="10">
    <source>
        <dbReference type="ARBA" id="ARBA00022842"/>
    </source>
</evidence>
<evidence type="ECO:0000256" key="1">
    <source>
        <dbReference type="ARBA" id="ARBA00004651"/>
    </source>
</evidence>
<keyword evidence="3" id="KW-0813">Transport</keyword>
<evidence type="ECO:0000313" key="18">
    <source>
        <dbReference type="EMBL" id="VDS03748.1"/>
    </source>
</evidence>
<dbReference type="Gene3D" id="3.40.50.1000">
    <property type="entry name" value="HAD superfamily/HAD-like"/>
    <property type="match status" value="1"/>
</dbReference>
<dbReference type="Gene3D" id="2.70.150.10">
    <property type="entry name" value="Calcium-transporting ATPase, cytoplasmic transduction domain A"/>
    <property type="match status" value="1"/>
</dbReference>
<evidence type="ECO:0000256" key="13">
    <source>
        <dbReference type="ARBA" id="ARBA00023065"/>
    </source>
</evidence>
<dbReference type="InterPro" id="IPR008250">
    <property type="entry name" value="ATPase_P-typ_transduc_dom_A_sf"/>
</dbReference>
<evidence type="ECO:0000256" key="14">
    <source>
        <dbReference type="ARBA" id="ARBA00023136"/>
    </source>
</evidence>
<dbReference type="Gene3D" id="3.40.1110.10">
    <property type="entry name" value="Calcium-transporting ATPase, cytoplasmic domain N"/>
    <property type="match status" value="1"/>
</dbReference>
<keyword evidence="7 15" id="KW-0479">Metal-binding</keyword>
<dbReference type="SUPFAM" id="SSF81653">
    <property type="entry name" value="Calcium ATPase, transduction domain A"/>
    <property type="match status" value="1"/>
</dbReference>